<protein>
    <submittedName>
        <fullName evidence="2">Winged helix-turn-helix transcriptional regulator</fullName>
    </submittedName>
</protein>
<dbReference type="PANTHER" id="PTHR33164:SF43">
    <property type="entry name" value="HTH-TYPE TRANSCRIPTIONAL REPRESSOR YETL"/>
    <property type="match status" value="1"/>
</dbReference>
<dbReference type="SMART" id="SM00347">
    <property type="entry name" value="HTH_MARR"/>
    <property type="match status" value="1"/>
</dbReference>
<dbReference type="OrthoDB" id="117723at2"/>
<evidence type="ECO:0000259" key="1">
    <source>
        <dbReference type="PROSITE" id="PS50995"/>
    </source>
</evidence>
<dbReference type="InterPro" id="IPR036388">
    <property type="entry name" value="WH-like_DNA-bd_sf"/>
</dbReference>
<dbReference type="PANTHER" id="PTHR33164">
    <property type="entry name" value="TRANSCRIPTIONAL REGULATOR, MARR FAMILY"/>
    <property type="match status" value="1"/>
</dbReference>
<dbReference type="InterPro" id="IPR001845">
    <property type="entry name" value="HTH_ArsR_DNA-bd_dom"/>
</dbReference>
<dbReference type="PROSITE" id="PS50995">
    <property type="entry name" value="HTH_MARR_2"/>
    <property type="match status" value="1"/>
</dbReference>
<dbReference type="GO" id="GO:0006950">
    <property type="term" value="P:response to stress"/>
    <property type="evidence" value="ECO:0007669"/>
    <property type="project" value="TreeGrafter"/>
</dbReference>
<accession>A0A5C8P4R1</accession>
<dbReference type="InterPro" id="IPR011991">
    <property type="entry name" value="ArsR-like_HTH"/>
</dbReference>
<proteinExistence type="predicted"/>
<dbReference type="Gene3D" id="1.10.10.10">
    <property type="entry name" value="Winged helix-like DNA-binding domain superfamily/Winged helix DNA-binding domain"/>
    <property type="match status" value="1"/>
</dbReference>
<dbReference type="Proteomes" id="UP000321548">
    <property type="component" value="Unassembled WGS sequence"/>
</dbReference>
<dbReference type="SUPFAM" id="SSF46785">
    <property type="entry name" value="Winged helix' DNA-binding domain"/>
    <property type="match status" value="1"/>
</dbReference>
<evidence type="ECO:0000313" key="3">
    <source>
        <dbReference type="Proteomes" id="UP000321548"/>
    </source>
</evidence>
<name>A0A5C8P4R1_9BURK</name>
<sequence length="185" mass="20213">MIRTPMILERLGALVHQAVRDDAARHGLLPIHLQVLQYLAQANRYSDLPIAIAEYFGITRGTVSQTLSVLERRGLLTKARDPVHGRRVHLRLTPQGLAILGDSWTERVQAALCAEPASARLDETLVDVLAALQRINGRRAFGVCSQCAHFRADAGGTHCGLTGEPLAAEQTVKICREWAAPIPTD</sequence>
<dbReference type="InterPro" id="IPR036390">
    <property type="entry name" value="WH_DNA-bd_sf"/>
</dbReference>
<dbReference type="InterPro" id="IPR039422">
    <property type="entry name" value="MarR/SlyA-like"/>
</dbReference>
<gene>
    <name evidence="2" type="ORF">FHP08_01050</name>
</gene>
<comment type="caution">
    <text evidence="2">The sequence shown here is derived from an EMBL/GenBank/DDBJ whole genome shotgun (WGS) entry which is preliminary data.</text>
</comment>
<keyword evidence="3" id="KW-1185">Reference proteome</keyword>
<dbReference type="SMART" id="SM00418">
    <property type="entry name" value="HTH_ARSR"/>
    <property type="match status" value="1"/>
</dbReference>
<reference evidence="2 3" key="1">
    <citation type="submission" date="2019-06" db="EMBL/GenBank/DDBJ databases">
        <title>Quisquiliibacterium sp. nov., isolated from a maize field.</title>
        <authorList>
            <person name="Lin S.-Y."/>
            <person name="Tsai C.-F."/>
            <person name="Young C.-C."/>
        </authorList>
    </citation>
    <scope>NUCLEOTIDE SEQUENCE [LARGE SCALE GENOMIC DNA]</scope>
    <source>
        <strain evidence="2 3">CC-CFT501</strain>
    </source>
</reference>
<organism evidence="2 3">
    <name type="scientific">Zeimonas arvi</name>
    <dbReference type="NCBI Taxonomy" id="2498847"/>
    <lineage>
        <taxon>Bacteria</taxon>
        <taxon>Pseudomonadati</taxon>
        <taxon>Pseudomonadota</taxon>
        <taxon>Betaproteobacteria</taxon>
        <taxon>Burkholderiales</taxon>
        <taxon>Burkholderiaceae</taxon>
        <taxon>Zeimonas</taxon>
    </lineage>
</organism>
<dbReference type="InterPro" id="IPR000835">
    <property type="entry name" value="HTH_MarR-typ"/>
</dbReference>
<feature type="domain" description="HTH marR-type" evidence="1">
    <location>
        <begin position="1"/>
        <end position="134"/>
    </location>
</feature>
<dbReference type="AlphaFoldDB" id="A0A5C8P4R1"/>
<evidence type="ECO:0000313" key="2">
    <source>
        <dbReference type="EMBL" id="TXL68308.1"/>
    </source>
</evidence>
<dbReference type="CDD" id="cd00090">
    <property type="entry name" value="HTH_ARSR"/>
    <property type="match status" value="1"/>
</dbReference>
<dbReference type="GO" id="GO:0003700">
    <property type="term" value="F:DNA-binding transcription factor activity"/>
    <property type="evidence" value="ECO:0007669"/>
    <property type="project" value="InterPro"/>
</dbReference>
<dbReference type="EMBL" id="VDUY01000001">
    <property type="protein sequence ID" value="TXL68308.1"/>
    <property type="molecule type" value="Genomic_DNA"/>
</dbReference>
<dbReference type="Pfam" id="PF12802">
    <property type="entry name" value="MarR_2"/>
    <property type="match status" value="1"/>
</dbReference>